<evidence type="ECO:0000313" key="2">
    <source>
        <dbReference type="Proteomes" id="UP000282311"/>
    </source>
</evidence>
<sequence length="74" mass="8597">MALDNCKHCGNLYLRQKSPYCTECQDVHDRYYLTVREYLKTNPRSTMLDVHENTGIPISKLLEIRGEAYVPFGS</sequence>
<evidence type="ECO:0000313" key="1">
    <source>
        <dbReference type="EMBL" id="RKN62870.1"/>
    </source>
</evidence>
<gene>
    <name evidence="1" type="ORF">D7M11_34625</name>
</gene>
<dbReference type="RefSeq" id="WP_120751839.1">
    <property type="nucleotide sequence ID" value="NZ_RBAH01000047.1"/>
</dbReference>
<dbReference type="EMBL" id="RBAH01000047">
    <property type="protein sequence ID" value="RKN62870.1"/>
    <property type="molecule type" value="Genomic_DNA"/>
</dbReference>
<reference evidence="1 2" key="1">
    <citation type="journal article" date="2007" name="Int. J. Syst. Evol. Microbiol.">
        <title>Paenibacillus ginsengarvi sp. nov., isolated from soil from ginseng cultivation.</title>
        <authorList>
            <person name="Yoon M.H."/>
            <person name="Ten L.N."/>
            <person name="Im W.T."/>
        </authorList>
    </citation>
    <scope>NUCLEOTIDE SEQUENCE [LARGE SCALE GENOMIC DNA]</scope>
    <source>
        <strain evidence="1 2">KCTC 13059</strain>
    </source>
</reference>
<proteinExistence type="predicted"/>
<comment type="caution">
    <text evidence="1">The sequence shown here is derived from an EMBL/GenBank/DDBJ whole genome shotgun (WGS) entry which is preliminary data.</text>
</comment>
<name>A0A3B0APH5_9BACL</name>
<dbReference type="Proteomes" id="UP000282311">
    <property type="component" value="Unassembled WGS sequence"/>
</dbReference>
<dbReference type="AlphaFoldDB" id="A0A3B0APH5"/>
<accession>A0A3B0APH5</accession>
<dbReference type="OrthoDB" id="1707905at2"/>
<protein>
    <recommendedName>
        <fullName evidence="3">Flagellar protein</fullName>
    </recommendedName>
</protein>
<organism evidence="1 2">
    <name type="scientific">Paenibacillus ginsengarvi</name>
    <dbReference type="NCBI Taxonomy" id="400777"/>
    <lineage>
        <taxon>Bacteria</taxon>
        <taxon>Bacillati</taxon>
        <taxon>Bacillota</taxon>
        <taxon>Bacilli</taxon>
        <taxon>Bacillales</taxon>
        <taxon>Paenibacillaceae</taxon>
        <taxon>Paenibacillus</taxon>
    </lineage>
</organism>
<keyword evidence="2" id="KW-1185">Reference proteome</keyword>
<evidence type="ECO:0008006" key="3">
    <source>
        <dbReference type="Google" id="ProtNLM"/>
    </source>
</evidence>